<dbReference type="EMBL" id="JAIBOA010000044">
    <property type="protein sequence ID" value="MBW8487753.1"/>
    <property type="molecule type" value="Genomic_DNA"/>
</dbReference>
<protein>
    <submittedName>
        <fullName evidence="2">Uncharacterized protein</fullName>
    </submittedName>
</protein>
<name>A0ABS7G4Y2_9ACTN</name>
<keyword evidence="3" id="KW-1185">Reference proteome</keyword>
<keyword evidence="1" id="KW-0472">Membrane</keyword>
<evidence type="ECO:0000256" key="1">
    <source>
        <dbReference type="SAM" id="Phobius"/>
    </source>
</evidence>
<sequence>MVAMLGSTSAGLLLILAAIVVFVLVGLFYMGDRRERPPSGSERGGSRYT</sequence>
<feature type="transmembrane region" description="Helical" evidence="1">
    <location>
        <begin position="12"/>
        <end position="31"/>
    </location>
</feature>
<keyword evidence="1" id="KW-1133">Transmembrane helix</keyword>
<proteinExistence type="predicted"/>
<evidence type="ECO:0000313" key="3">
    <source>
        <dbReference type="Proteomes" id="UP000774570"/>
    </source>
</evidence>
<dbReference type="RefSeq" id="WP_220170989.1">
    <property type="nucleotide sequence ID" value="NZ_JAIBOA010000044.1"/>
</dbReference>
<gene>
    <name evidence="2" type="ORF">K1Y72_35755</name>
</gene>
<accession>A0ABS7G4Y2</accession>
<organism evidence="2 3">
    <name type="scientific">Actinomadura parmotrematis</name>
    <dbReference type="NCBI Taxonomy" id="2864039"/>
    <lineage>
        <taxon>Bacteria</taxon>
        <taxon>Bacillati</taxon>
        <taxon>Actinomycetota</taxon>
        <taxon>Actinomycetes</taxon>
        <taxon>Streptosporangiales</taxon>
        <taxon>Thermomonosporaceae</taxon>
        <taxon>Actinomadura</taxon>
    </lineage>
</organism>
<evidence type="ECO:0000313" key="2">
    <source>
        <dbReference type="EMBL" id="MBW8487753.1"/>
    </source>
</evidence>
<keyword evidence="1" id="KW-0812">Transmembrane</keyword>
<dbReference type="Proteomes" id="UP000774570">
    <property type="component" value="Unassembled WGS sequence"/>
</dbReference>
<comment type="caution">
    <text evidence="2">The sequence shown here is derived from an EMBL/GenBank/DDBJ whole genome shotgun (WGS) entry which is preliminary data.</text>
</comment>
<reference evidence="2 3" key="1">
    <citation type="submission" date="2021-07" db="EMBL/GenBank/DDBJ databases">
        <title>Actinomadura sp. PM05-2 isolated from lichen.</title>
        <authorList>
            <person name="Somphong A."/>
            <person name="Phongsopitanun W."/>
            <person name="Tanasupawat S."/>
            <person name="Peongsungnone V."/>
        </authorList>
    </citation>
    <scope>NUCLEOTIDE SEQUENCE [LARGE SCALE GENOMIC DNA]</scope>
    <source>
        <strain evidence="2 3">PM05-2</strain>
    </source>
</reference>